<dbReference type="SMART" id="SM01384">
    <property type="entry name" value="Ribosomal_L15e"/>
    <property type="match status" value="1"/>
</dbReference>
<dbReference type="Gene3D" id="3.40.1120.10">
    <property type="entry name" value="Ribosomal protein l15e"/>
    <property type="match status" value="1"/>
</dbReference>
<protein>
    <recommendedName>
        <fullName evidence="4">Ribosomal protein L15</fullName>
    </recommendedName>
</protein>
<keyword evidence="3 4" id="KW-0687">Ribonucleoprotein</keyword>
<sequence length="86" mass="10354">MGAYKYVSELWRKKQSDVMRLMQRVRCWEYRQQSSIVRLTRPTRPDMARRLGYKAKQVLILYVMNMAVNQKSGNLTKQENHEKQGF</sequence>
<dbReference type="Gramene" id="rna39047">
    <property type="protein sequence ID" value="RHN44880.1"/>
    <property type="gene ID" value="gene39047"/>
</dbReference>
<dbReference type="InterPro" id="IPR012678">
    <property type="entry name" value="Ribosomal_uL23/eL15/eS24_sf"/>
</dbReference>
<gene>
    <name evidence="5" type="ORF">MtrunA17_Chr7g0224171</name>
</gene>
<evidence type="ECO:0000256" key="1">
    <source>
        <dbReference type="ARBA" id="ARBA00006857"/>
    </source>
</evidence>
<dbReference type="AlphaFoldDB" id="A0A396GV20"/>
<dbReference type="Pfam" id="PF00827">
    <property type="entry name" value="Ribosomal_L15e"/>
    <property type="match status" value="1"/>
</dbReference>
<dbReference type="InterPro" id="IPR000439">
    <property type="entry name" value="Ribosomal_eL15"/>
</dbReference>
<accession>A0A396GV20</accession>
<comment type="similarity">
    <text evidence="1 4">Belongs to the eukaryotic ribosomal protein eL15 family.</text>
</comment>
<organism evidence="5">
    <name type="scientific">Medicago truncatula</name>
    <name type="common">Barrel medic</name>
    <name type="synonym">Medicago tribuloides</name>
    <dbReference type="NCBI Taxonomy" id="3880"/>
    <lineage>
        <taxon>Eukaryota</taxon>
        <taxon>Viridiplantae</taxon>
        <taxon>Streptophyta</taxon>
        <taxon>Embryophyta</taxon>
        <taxon>Tracheophyta</taxon>
        <taxon>Spermatophyta</taxon>
        <taxon>Magnoliopsida</taxon>
        <taxon>eudicotyledons</taxon>
        <taxon>Gunneridae</taxon>
        <taxon>Pentapetalae</taxon>
        <taxon>rosids</taxon>
        <taxon>fabids</taxon>
        <taxon>Fabales</taxon>
        <taxon>Fabaceae</taxon>
        <taxon>Papilionoideae</taxon>
        <taxon>50 kb inversion clade</taxon>
        <taxon>NPAAA clade</taxon>
        <taxon>Hologalegina</taxon>
        <taxon>IRL clade</taxon>
        <taxon>Trifolieae</taxon>
        <taxon>Medicago</taxon>
    </lineage>
</organism>
<dbReference type="GO" id="GO:0005840">
    <property type="term" value="C:ribosome"/>
    <property type="evidence" value="ECO:0007669"/>
    <property type="project" value="UniProtKB-KW"/>
</dbReference>
<evidence type="ECO:0000313" key="5">
    <source>
        <dbReference type="EMBL" id="RHN44880.1"/>
    </source>
</evidence>
<evidence type="ECO:0000256" key="3">
    <source>
        <dbReference type="ARBA" id="ARBA00023274"/>
    </source>
</evidence>
<name>A0A396GV20_MEDTR</name>
<evidence type="ECO:0000256" key="4">
    <source>
        <dbReference type="RuleBase" id="RU000663"/>
    </source>
</evidence>
<dbReference type="GO" id="GO:0003729">
    <property type="term" value="F:mRNA binding"/>
    <property type="evidence" value="ECO:0007669"/>
    <property type="project" value="UniProtKB-ARBA"/>
</dbReference>
<dbReference type="EMBL" id="PSQE01000007">
    <property type="protein sequence ID" value="RHN44880.1"/>
    <property type="molecule type" value="Genomic_DNA"/>
</dbReference>
<dbReference type="PANTHER" id="PTHR11847:SF22">
    <property type="entry name" value="LARGE RIBOSOMAL SUBUNIT PROTEIN EL15Y-RELATED"/>
    <property type="match status" value="1"/>
</dbReference>
<dbReference type="GO" id="GO:0006412">
    <property type="term" value="P:translation"/>
    <property type="evidence" value="ECO:0007669"/>
    <property type="project" value="InterPro"/>
</dbReference>
<dbReference type="PANTHER" id="PTHR11847">
    <property type="entry name" value="RIBOSOMAL PROTEIN L15"/>
    <property type="match status" value="1"/>
</dbReference>
<dbReference type="InterPro" id="IPR024794">
    <property type="entry name" value="Rbsml_eL15_core_dom_sf"/>
</dbReference>
<dbReference type="SUPFAM" id="SSF54189">
    <property type="entry name" value="Ribosomal proteins S24e, L23 and L15e"/>
    <property type="match status" value="1"/>
</dbReference>
<reference evidence="5" key="1">
    <citation type="journal article" date="2018" name="Nat. Plants">
        <title>Whole-genome landscape of Medicago truncatula symbiotic genes.</title>
        <authorList>
            <person name="Pecrix Y."/>
            <person name="Gamas P."/>
            <person name="Carrere S."/>
        </authorList>
    </citation>
    <scope>NUCLEOTIDE SEQUENCE</scope>
    <source>
        <tissue evidence="5">Leaves</tissue>
    </source>
</reference>
<proteinExistence type="inferred from homology"/>
<dbReference type="Proteomes" id="UP000265566">
    <property type="component" value="Chromosome 7"/>
</dbReference>
<comment type="caution">
    <text evidence="5">The sequence shown here is derived from an EMBL/GenBank/DDBJ whole genome shotgun (WGS) entry which is preliminary data.</text>
</comment>
<evidence type="ECO:0000256" key="2">
    <source>
        <dbReference type="ARBA" id="ARBA00022980"/>
    </source>
</evidence>
<dbReference type="GO" id="GO:0003735">
    <property type="term" value="F:structural constituent of ribosome"/>
    <property type="evidence" value="ECO:0007669"/>
    <property type="project" value="InterPro"/>
</dbReference>
<dbReference type="GO" id="GO:1990904">
    <property type="term" value="C:ribonucleoprotein complex"/>
    <property type="evidence" value="ECO:0007669"/>
    <property type="project" value="UniProtKB-KW"/>
</dbReference>
<keyword evidence="2 4" id="KW-0689">Ribosomal protein</keyword>